<sequence>MARSYLEEAEQDMAREKITQEDREKFAEFLFEMDDVLEEFIEEASQAGYDLDYSLESLDRLEEYWLAVSPRVEDPVRLMNRMARYYGEVFRLNFGGKWRLSDRNPRHMYYGYPVIYGFIEKNPEFEFCPLFQFQVFAAKQTRGLLRSVLDVVYPPSLRPHNPPQN</sequence>
<comment type="caution">
    <text evidence="1">The sequence shown here is derived from an EMBL/GenBank/DDBJ whole genome shotgun (WGS) entry which is preliminary data.</text>
</comment>
<protein>
    <submittedName>
        <fullName evidence="1">Uncharacterized protein</fullName>
    </submittedName>
</protein>
<organism evidence="1 2">
    <name type="scientific">Symbiobacterium thermophilum</name>
    <dbReference type="NCBI Taxonomy" id="2734"/>
    <lineage>
        <taxon>Bacteria</taxon>
        <taxon>Bacillati</taxon>
        <taxon>Bacillota</taxon>
        <taxon>Clostridia</taxon>
        <taxon>Eubacteriales</taxon>
        <taxon>Symbiobacteriaceae</taxon>
        <taxon>Symbiobacterium</taxon>
    </lineage>
</organism>
<dbReference type="AlphaFoldDB" id="A0A953IG76"/>
<reference evidence="1" key="1">
    <citation type="submission" date="2017-11" db="EMBL/GenBank/DDBJ databases">
        <title>Three new genomes from thermophilic consortium.</title>
        <authorList>
            <person name="Quaggio R."/>
            <person name="Amgarten D."/>
            <person name="Setubal J.C."/>
        </authorList>
    </citation>
    <scope>NUCLEOTIDE SEQUENCE</scope>
    <source>
        <strain evidence="1">ZCTH01-B2</strain>
    </source>
</reference>
<evidence type="ECO:0000313" key="2">
    <source>
        <dbReference type="Proteomes" id="UP000732377"/>
    </source>
</evidence>
<gene>
    <name evidence="1" type="ORF">CWE10_17545</name>
</gene>
<evidence type="ECO:0000313" key="1">
    <source>
        <dbReference type="EMBL" id="MBY6277960.1"/>
    </source>
</evidence>
<proteinExistence type="predicted"/>
<dbReference type="Proteomes" id="UP000732377">
    <property type="component" value="Unassembled WGS sequence"/>
</dbReference>
<accession>A0A953IG76</accession>
<dbReference type="EMBL" id="PIUK01000292">
    <property type="protein sequence ID" value="MBY6277960.1"/>
    <property type="molecule type" value="Genomic_DNA"/>
</dbReference>
<name>A0A953IG76_SYMTR</name>